<gene>
    <name evidence="2" type="ORF">Lbir_0008</name>
    <name evidence="3" type="ORF">NCTC12437_01843</name>
</gene>
<dbReference type="EMBL" id="LNXT01000001">
    <property type="protein sequence ID" value="KTC75939.1"/>
    <property type="molecule type" value="Genomic_DNA"/>
</dbReference>
<dbReference type="STRING" id="28083.Lbir_0008"/>
<keyword evidence="4" id="KW-1185">Reference proteome</keyword>
<evidence type="ECO:0000313" key="2">
    <source>
        <dbReference type="EMBL" id="KTC75939.1"/>
    </source>
</evidence>
<evidence type="ECO:0000313" key="5">
    <source>
        <dbReference type="Proteomes" id="UP000255066"/>
    </source>
</evidence>
<name>A0A378IBB7_9GAMM</name>
<dbReference type="Proteomes" id="UP000255066">
    <property type="component" value="Unassembled WGS sequence"/>
</dbReference>
<reference evidence="3 5" key="2">
    <citation type="submission" date="2018-06" db="EMBL/GenBank/DDBJ databases">
        <authorList>
            <consortium name="Pathogen Informatics"/>
            <person name="Doyle S."/>
        </authorList>
    </citation>
    <scope>NUCLEOTIDE SEQUENCE [LARGE SCALE GENOMIC DNA]</scope>
    <source>
        <strain evidence="3 5">NCTC12437</strain>
    </source>
</reference>
<accession>A0A378IBB7</accession>
<evidence type="ECO:0000313" key="3">
    <source>
        <dbReference type="EMBL" id="STX32065.1"/>
    </source>
</evidence>
<protein>
    <submittedName>
        <fullName evidence="3">Uncharacterized protein</fullName>
    </submittedName>
</protein>
<dbReference type="Proteomes" id="UP000054735">
    <property type="component" value="Unassembled WGS sequence"/>
</dbReference>
<proteinExistence type="predicted"/>
<sequence>MLWRRLGKAEFIARFREVLLGMIGLMRGPRGQSRGDSLWDGSHYSESRGSTPESPVPTRHSPRY</sequence>
<organism evidence="3 5">
    <name type="scientific">Legionella birminghamensis</name>
    <dbReference type="NCBI Taxonomy" id="28083"/>
    <lineage>
        <taxon>Bacteria</taxon>
        <taxon>Pseudomonadati</taxon>
        <taxon>Pseudomonadota</taxon>
        <taxon>Gammaproteobacteria</taxon>
        <taxon>Legionellales</taxon>
        <taxon>Legionellaceae</taxon>
        <taxon>Legionella</taxon>
    </lineage>
</organism>
<reference evidence="2 4" key="1">
    <citation type="submission" date="2015-11" db="EMBL/GenBank/DDBJ databases">
        <title>Genomic analysis of 38 Legionella species identifies large and diverse effector repertoires.</title>
        <authorList>
            <person name="Burstein D."/>
            <person name="Amaro F."/>
            <person name="Zusman T."/>
            <person name="Lifshitz Z."/>
            <person name="Cohen O."/>
            <person name="Gilbert J.A."/>
            <person name="Pupko T."/>
            <person name="Shuman H.A."/>
            <person name="Segal G."/>
        </authorList>
    </citation>
    <scope>NUCLEOTIDE SEQUENCE [LARGE SCALE GENOMIC DNA]</scope>
    <source>
        <strain evidence="2 4">CDC#1407-AL-14</strain>
    </source>
</reference>
<dbReference type="AlphaFoldDB" id="A0A378IBB7"/>
<evidence type="ECO:0000313" key="4">
    <source>
        <dbReference type="Proteomes" id="UP000054735"/>
    </source>
</evidence>
<evidence type="ECO:0000256" key="1">
    <source>
        <dbReference type="SAM" id="MobiDB-lite"/>
    </source>
</evidence>
<feature type="region of interest" description="Disordered" evidence="1">
    <location>
        <begin position="26"/>
        <end position="64"/>
    </location>
</feature>
<dbReference type="EMBL" id="UGNW01000001">
    <property type="protein sequence ID" value="STX32065.1"/>
    <property type="molecule type" value="Genomic_DNA"/>
</dbReference>